<dbReference type="EMBL" id="GAMC01000623">
    <property type="protein sequence ID" value="JAC05933.1"/>
    <property type="molecule type" value="mRNA"/>
</dbReference>
<feature type="region of interest" description="Disordered" evidence="1">
    <location>
        <begin position="219"/>
        <end position="273"/>
    </location>
</feature>
<dbReference type="KEGG" id="ccat:101458342"/>
<reference evidence="2" key="3">
    <citation type="submission" date="2020-11" db="EMBL/GenBank/DDBJ databases">
        <authorList>
            <person name="Whitehead M."/>
        </authorList>
    </citation>
    <scope>NUCLEOTIDE SEQUENCE</scope>
    <source>
        <strain evidence="2">EGII</strain>
    </source>
</reference>
<sequence>MDTISVKERFLEDNPDYKEIKSSFDINTIGGFQDIDEVEDEVWILQCPKGFDMASEIRGQKLKIPGRSSFNSVEAVAVEFTEPETRAFGYCNRKGRYSLRLLPVKGNILMRGRLKTAEAVTLENAETLCPPPGKVPFPDMIKVRHPLHGHQFDKSLKIDKAISERLKKADELSTKLLQEAVSKRKHIKSNGSTSLEKPKFKPNLNTKENNIILCDTEDENSEHVVQVKTKKQKRTHSESTLANQEATPKKKKKSYKPESSEEVSKDLQWIQNL</sequence>
<evidence type="ECO:0000313" key="2">
    <source>
        <dbReference type="EMBL" id="CAD6995267.1"/>
    </source>
</evidence>
<dbReference type="OrthoDB" id="8197684at2759"/>
<protein>
    <submittedName>
        <fullName evidence="2">(Mediterranean fruit fly) hypothetical protein</fullName>
    </submittedName>
</protein>
<evidence type="ECO:0000313" key="3">
    <source>
        <dbReference type="EMBL" id="JAC05933.1"/>
    </source>
</evidence>
<organism evidence="3">
    <name type="scientific">Ceratitis capitata</name>
    <name type="common">Mediterranean fruit fly</name>
    <name type="synonym">Tephritis capitata</name>
    <dbReference type="NCBI Taxonomy" id="7213"/>
    <lineage>
        <taxon>Eukaryota</taxon>
        <taxon>Metazoa</taxon>
        <taxon>Ecdysozoa</taxon>
        <taxon>Arthropoda</taxon>
        <taxon>Hexapoda</taxon>
        <taxon>Insecta</taxon>
        <taxon>Pterygota</taxon>
        <taxon>Neoptera</taxon>
        <taxon>Endopterygota</taxon>
        <taxon>Diptera</taxon>
        <taxon>Brachycera</taxon>
        <taxon>Muscomorpha</taxon>
        <taxon>Tephritoidea</taxon>
        <taxon>Tephritidae</taxon>
        <taxon>Ceratitis</taxon>
        <taxon>Ceratitis</taxon>
    </lineage>
</organism>
<proteinExistence type="evidence at transcript level"/>
<evidence type="ECO:0000256" key="1">
    <source>
        <dbReference type="SAM" id="MobiDB-lite"/>
    </source>
</evidence>
<gene>
    <name evidence="2" type="ORF">CCAP1982_LOCUS3988</name>
</gene>
<dbReference type="AlphaFoldDB" id="W8C270"/>
<reference evidence="3" key="2">
    <citation type="journal article" date="2014" name="BMC Genomics">
        <title>A genomic perspective to assessing quality of mass-reared SIT flies used in Mediterranean fruit fly (Ceratitis capitata) eradication in California.</title>
        <authorList>
            <person name="Calla B."/>
            <person name="Hall B."/>
            <person name="Hou S."/>
            <person name="Geib S.M."/>
        </authorList>
    </citation>
    <scope>NUCLEOTIDE SEQUENCE</scope>
</reference>
<accession>W8C270</accession>
<feature type="compositionally biased region" description="Basic and acidic residues" evidence="1">
    <location>
        <begin position="255"/>
        <end position="265"/>
    </location>
</feature>
<evidence type="ECO:0000313" key="4">
    <source>
        <dbReference type="Proteomes" id="UP000606786"/>
    </source>
</evidence>
<keyword evidence="4" id="KW-1185">Reference proteome</keyword>
<reference evidence="3" key="1">
    <citation type="submission" date="2013-07" db="EMBL/GenBank/DDBJ databases">
        <authorList>
            <person name="Geib S."/>
        </authorList>
    </citation>
    <scope>NUCLEOTIDE SEQUENCE</scope>
</reference>
<dbReference type="Proteomes" id="UP000606786">
    <property type="component" value="Unassembled WGS sequence"/>
</dbReference>
<name>W8C270_CERCA</name>
<dbReference type="EMBL" id="CAJHJT010000001">
    <property type="protein sequence ID" value="CAD6995267.1"/>
    <property type="molecule type" value="Genomic_DNA"/>
</dbReference>